<dbReference type="AlphaFoldDB" id="A0A848IGH1"/>
<accession>A0A848IGH1</accession>
<sequence length="133" mass="14775">MNYRNVVFATHNGMPGIAKYGIQMMEEGGNRLIGIHIKQVEDPVDFHEDAVVRDGVLNRVLELELKGISVRYIRLVVSSLQTAMEYEFAAYTMIADTASGGLVKQPIEIHKAEIRAGEVWLSSVNPRFVSNAA</sequence>
<evidence type="ECO:0000313" key="1">
    <source>
        <dbReference type="EMBL" id="NMM01478.1"/>
    </source>
</evidence>
<name>A0A848IGH1_9BURK</name>
<dbReference type="RefSeq" id="WP_169488316.1">
    <property type="nucleotide sequence ID" value="NZ_JABBGJ010000031.1"/>
</dbReference>
<dbReference type="Proteomes" id="UP000544134">
    <property type="component" value="Unassembled WGS sequence"/>
</dbReference>
<evidence type="ECO:0000313" key="2">
    <source>
        <dbReference type="Proteomes" id="UP000544134"/>
    </source>
</evidence>
<comment type="caution">
    <text evidence="1">The sequence shown here is derived from an EMBL/GenBank/DDBJ whole genome shotgun (WGS) entry which is preliminary data.</text>
</comment>
<organism evidence="1 2">
    <name type="scientific">Paraburkholderia polaris</name>
    <dbReference type="NCBI Taxonomy" id="2728848"/>
    <lineage>
        <taxon>Bacteria</taxon>
        <taxon>Pseudomonadati</taxon>
        <taxon>Pseudomonadota</taxon>
        <taxon>Betaproteobacteria</taxon>
        <taxon>Burkholderiales</taxon>
        <taxon>Burkholderiaceae</taxon>
        <taxon>Paraburkholderia</taxon>
    </lineage>
</organism>
<reference evidence="1 2" key="1">
    <citation type="submission" date="2020-04" db="EMBL/GenBank/DDBJ databases">
        <title>Paraburkholderia sp. RP-4-7 isolated from soil.</title>
        <authorList>
            <person name="Dahal R.H."/>
        </authorList>
    </citation>
    <scope>NUCLEOTIDE SEQUENCE [LARGE SCALE GENOMIC DNA]</scope>
    <source>
        <strain evidence="1 2">RP-4-7</strain>
    </source>
</reference>
<gene>
    <name evidence="1" type="ORF">HHL24_26510</name>
</gene>
<keyword evidence="2" id="KW-1185">Reference proteome</keyword>
<protein>
    <submittedName>
        <fullName evidence="1">Uncharacterized protein</fullName>
    </submittedName>
</protein>
<dbReference type="EMBL" id="JABBGJ010000031">
    <property type="protein sequence ID" value="NMM01478.1"/>
    <property type="molecule type" value="Genomic_DNA"/>
</dbReference>
<proteinExistence type="predicted"/>